<gene>
    <name evidence="2" type="ORF">CSF007_10690</name>
    <name evidence="3" type="ORF">NCTC10476_00018</name>
</gene>
<evidence type="ECO:0000259" key="1">
    <source>
        <dbReference type="Pfam" id="PF20613"/>
    </source>
</evidence>
<evidence type="ECO:0000313" key="2">
    <source>
        <dbReference type="EMBL" id="CEK27888.1"/>
    </source>
</evidence>
<sequence>MDNRILKVKEFVRRIPEGSTRPFLCKCEDGELYVVKGMPNLPRKELMAEWIAGCLAKALGLSIPDFKIVEVDQSLVEFVPDLKGELSPGYAFATKFISGAGAITLQQAHSSVETPHQKRIYLFDRWIKNSDRTLSARGGNINIIFDYFNSRHYLIDHNLAFDHDEAEADVKMHVYSPQHRSWIFDIVDRQECEDEIELARNILAECIGEIPEEWKLEEPDENDLFISYIEDILARTSNEFFWSQIT</sequence>
<proteinExistence type="predicted"/>
<evidence type="ECO:0000313" key="4">
    <source>
        <dbReference type="Proteomes" id="UP000255169"/>
    </source>
</evidence>
<reference evidence="3 4" key="2">
    <citation type="submission" date="2018-06" db="EMBL/GenBank/DDBJ databases">
        <authorList>
            <consortium name="Pathogen Informatics"/>
            <person name="Doyle S."/>
        </authorList>
    </citation>
    <scope>NUCLEOTIDE SEQUENCE [LARGE SCALE GENOMIC DNA]</scope>
    <source>
        <strain evidence="3 4">NCTC10476</strain>
    </source>
</reference>
<dbReference type="EMBL" id="UHJG01000001">
    <property type="protein sequence ID" value="SUP98220.1"/>
    <property type="molecule type" value="Genomic_DNA"/>
</dbReference>
<dbReference type="Pfam" id="PF20613">
    <property type="entry name" value="HipA_2"/>
    <property type="match status" value="1"/>
</dbReference>
<reference evidence="2" key="1">
    <citation type="journal article" date="2015" name="Genome Announc.">
        <title>Complete Genome Sequence of Yersinia ruckeri Strain CSF007-82, Etiologic Agent of Red Mouth Disease in Salmonid Fish.</title>
        <authorList>
            <person name="Nelson M.C."/>
            <person name="LaPatra S.E."/>
            <person name="Welch T.J."/>
            <person name="Graf J."/>
        </authorList>
    </citation>
    <scope>NUCLEOTIDE SEQUENCE</scope>
    <source>
        <strain evidence="2">CSF007-82</strain>
    </source>
</reference>
<protein>
    <recommendedName>
        <fullName evidence="1">HipA-like kinase domain-containing protein</fullName>
    </recommendedName>
</protein>
<dbReference type="InterPro" id="IPR046748">
    <property type="entry name" value="HipA_2"/>
</dbReference>
<dbReference type="AlphaFoldDB" id="A0A0A8VHN7"/>
<dbReference type="OrthoDB" id="8440774at2"/>
<dbReference type="Proteomes" id="UP000255169">
    <property type="component" value="Unassembled WGS sequence"/>
</dbReference>
<name>A0A0A8VHN7_YERRU</name>
<organism evidence="2">
    <name type="scientific">Yersinia ruckeri</name>
    <dbReference type="NCBI Taxonomy" id="29486"/>
    <lineage>
        <taxon>Bacteria</taxon>
        <taxon>Pseudomonadati</taxon>
        <taxon>Pseudomonadota</taxon>
        <taxon>Gammaproteobacteria</taxon>
        <taxon>Enterobacterales</taxon>
        <taxon>Yersiniaceae</taxon>
        <taxon>Yersinia</taxon>
    </lineage>
</organism>
<dbReference type="RefSeq" id="WP_040155143.1">
    <property type="nucleotide sequence ID" value="NZ_CCYO01000043.1"/>
</dbReference>
<accession>A0A0A8VHN7</accession>
<dbReference type="GeneID" id="66879809"/>
<dbReference type="EMBL" id="LN681231">
    <property type="protein sequence ID" value="CEK27888.1"/>
    <property type="molecule type" value="Genomic_DNA"/>
</dbReference>
<feature type="domain" description="HipA-like kinase" evidence="1">
    <location>
        <begin position="8"/>
        <end position="245"/>
    </location>
</feature>
<keyword evidence="4" id="KW-1185">Reference proteome</keyword>
<evidence type="ECO:0000313" key="3">
    <source>
        <dbReference type="EMBL" id="SUP98220.1"/>
    </source>
</evidence>